<evidence type="ECO:0000313" key="2">
    <source>
        <dbReference type="EMBL" id="KZP13298.1"/>
    </source>
</evidence>
<evidence type="ECO:0000313" key="3">
    <source>
        <dbReference type="Proteomes" id="UP000076532"/>
    </source>
</evidence>
<sequence>MAVVWWSDKGSSRVKRYECSVDSTNPAATRAELLNGHKGLHVFQEHGVMRRNCSTSPQDTNEYHTPNENKSHGKTAATHILNGNNSCVTDPSCPAPPSLHSSSTVPGAVSHPHLGHDTPGACGGWSTAGSAGSGGRIGSLSVNAQKDGIAIEKARSSRTRLHPPYPQERYANKTRDLERERREEVLARTIPRRREALPACVLARMAREARDVDRVPNPTNILDLCIDFLSSGLIPAPSGFGNILTVYTAVAREHIRAAMRDYNTLIFARAAEEDNKGKVVANQAREIQLLEAALVAPELDETLAAAEVGQIAGVGAGETRVGGWNAVR</sequence>
<feature type="compositionally biased region" description="Basic and acidic residues" evidence="1">
    <location>
        <begin position="61"/>
        <end position="71"/>
    </location>
</feature>
<reference evidence="2 3" key="1">
    <citation type="journal article" date="2016" name="Mol. Biol. Evol.">
        <title>Comparative Genomics of Early-Diverging Mushroom-Forming Fungi Provides Insights into the Origins of Lignocellulose Decay Capabilities.</title>
        <authorList>
            <person name="Nagy L.G."/>
            <person name="Riley R."/>
            <person name="Tritt A."/>
            <person name="Adam C."/>
            <person name="Daum C."/>
            <person name="Floudas D."/>
            <person name="Sun H."/>
            <person name="Yadav J.S."/>
            <person name="Pangilinan J."/>
            <person name="Larsson K.H."/>
            <person name="Matsuura K."/>
            <person name="Barry K."/>
            <person name="Labutti K."/>
            <person name="Kuo R."/>
            <person name="Ohm R.A."/>
            <person name="Bhattacharya S.S."/>
            <person name="Shirouzu T."/>
            <person name="Yoshinaga Y."/>
            <person name="Martin F.M."/>
            <person name="Grigoriev I.V."/>
            <person name="Hibbett D.S."/>
        </authorList>
    </citation>
    <scope>NUCLEOTIDE SEQUENCE [LARGE SCALE GENOMIC DNA]</scope>
    <source>
        <strain evidence="2 3">CBS 109695</strain>
    </source>
</reference>
<evidence type="ECO:0000256" key="1">
    <source>
        <dbReference type="SAM" id="MobiDB-lite"/>
    </source>
</evidence>
<organism evidence="2 3">
    <name type="scientific">Athelia psychrophila</name>
    <dbReference type="NCBI Taxonomy" id="1759441"/>
    <lineage>
        <taxon>Eukaryota</taxon>
        <taxon>Fungi</taxon>
        <taxon>Dikarya</taxon>
        <taxon>Basidiomycota</taxon>
        <taxon>Agaricomycotina</taxon>
        <taxon>Agaricomycetes</taxon>
        <taxon>Agaricomycetidae</taxon>
        <taxon>Atheliales</taxon>
        <taxon>Atheliaceae</taxon>
        <taxon>Athelia</taxon>
    </lineage>
</organism>
<gene>
    <name evidence="2" type="ORF">FIBSPDRAFT_1049524</name>
</gene>
<protein>
    <submittedName>
        <fullName evidence="2">Uncharacterized protein</fullName>
    </submittedName>
</protein>
<dbReference type="EMBL" id="KV417635">
    <property type="protein sequence ID" value="KZP13298.1"/>
    <property type="molecule type" value="Genomic_DNA"/>
</dbReference>
<accession>A0A166C4X6</accession>
<feature type="region of interest" description="Disordered" evidence="1">
    <location>
        <begin position="55"/>
        <end position="74"/>
    </location>
</feature>
<keyword evidence="3" id="KW-1185">Reference proteome</keyword>
<feature type="region of interest" description="Disordered" evidence="1">
    <location>
        <begin position="94"/>
        <end position="127"/>
    </location>
</feature>
<proteinExistence type="predicted"/>
<dbReference type="AlphaFoldDB" id="A0A166C4X6"/>
<name>A0A166C4X6_9AGAM</name>
<dbReference type="Proteomes" id="UP000076532">
    <property type="component" value="Unassembled WGS sequence"/>
</dbReference>